<dbReference type="Pfam" id="PF07589">
    <property type="entry name" value="PEP-CTERM"/>
    <property type="match status" value="1"/>
</dbReference>
<keyword evidence="6" id="KW-1185">Reference proteome</keyword>
<reference evidence="3" key="1">
    <citation type="submission" date="2023-07" db="EMBL/GenBank/DDBJ databases">
        <title>Genome content predicts the carbon catabolic preferences of heterotrophic bacteria.</title>
        <authorList>
            <person name="Gralka M."/>
        </authorList>
    </citation>
    <scope>NUCLEOTIDE SEQUENCE</scope>
    <source>
        <strain evidence="4">5G01</strain>
        <strain evidence="3">I2M16</strain>
    </source>
</reference>
<gene>
    <name evidence="3" type="ORF">Q4490_15675</name>
    <name evidence="4" type="ORF">Q8W30_13790</name>
</gene>
<evidence type="ECO:0000313" key="6">
    <source>
        <dbReference type="Proteomes" id="UP001177341"/>
    </source>
</evidence>
<accession>A0AAW7XQF4</accession>
<dbReference type="Proteomes" id="UP001169862">
    <property type="component" value="Unassembled WGS sequence"/>
</dbReference>
<feature type="signal peptide" evidence="1">
    <location>
        <begin position="1"/>
        <end position="22"/>
    </location>
</feature>
<evidence type="ECO:0000313" key="4">
    <source>
        <dbReference type="EMBL" id="MDP2523644.1"/>
    </source>
</evidence>
<dbReference type="InterPro" id="IPR013424">
    <property type="entry name" value="Ice-binding_C"/>
</dbReference>
<name>A0AAW7XQF4_9GAMM</name>
<dbReference type="RefSeq" id="WP_215150691.1">
    <property type="nucleotide sequence ID" value="NZ_JAHHDZ010000001.1"/>
</dbReference>
<keyword evidence="1" id="KW-0732">Signal</keyword>
<comment type="caution">
    <text evidence="3">The sequence shown here is derived from an EMBL/GenBank/DDBJ whole genome shotgun (WGS) entry which is preliminary data.</text>
</comment>
<dbReference type="Proteomes" id="UP001177341">
    <property type="component" value="Unassembled WGS sequence"/>
</dbReference>
<dbReference type="AlphaFoldDB" id="A0AAW7XQF4"/>
<feature type="chain" id="PRO_5043476904" evidence="1">
    <location>
        <begin position="23"/>
        <end position="275"/>
    </location>
</feature>
<feature type="domain" description="Ice-binding protein C-terminal" evidence="2">
    <location>
        <begin position="246"/>
        <end position="270"/>
    </location>
</feature>
<dbReference type="EMBL" id="JAUOPG010000011">
    <property type="protein sequence ID" value="MDO6455010.1"/>
    <property type="molecule type" value="Genomic_DNA"/>
</dbReference>
<evidence type="ECO:0000259" key="2">
    <source>
        <dbReference type="Pfam" id="PF07589"/>
    </source>
</evidence>
<protein>
    <submittedName>
        <fullName evidence="3">PEP-CTERM sorting domain-containing protein</fullName>
    </submittedName>
</protein>
<dbReference type="EMBL" id="JAUYVO010000009">
    <property type="protein sequence ID" value="MDP2523644.1"/>
    <property type="molecule type" value="Genomic_DNA"/>
</dbReference>
<dbReference type="NCBIfam" id="TIGR02595">
    <property type="entry name" value="PEP_CTERM"/>
    <property type="match status" value="1"/>
</dbReference>
<proteinExistence type="predicted"/>
<evidence type="ECO:0000313" key="3">
    <source>
        <dbReference type="EMBL" id="MDO6455010.1"/>
    </source>
</evidence>
<evidence type="ECO:0000313" key="5">
    <source>
        <dbReference type="Proteomes" id="UP001169862"/>
    </source>
</evidence>
<organism evidence="3 5">
    <name type="scientific">Neptunomonas phycophila</name>
    <dbReference type="NCBI Taxonomy" id="1572645"/>
    <lineage>
        <taxon>Bacteria</taxon>
        <taxon>Pseudomonadati</taxon>
        <taxon>Pseudomonadota</taxon>
        <taxon>Gammaproteobacteria</taxon>
        <taxon>Oceanospirillales</taxon>
        <taxon>Oceanospirillaceae</taxon>
        <taxon>Neptunomonas</taxon>
    </lineage>
</organism>
<evidence type="ECO:0000256" key="1">
    <source>
        <dbReference type="SAM" id="SignalP"/>
    </source>
</evidence>
<sequence>MDFKKTILTAATAVALSGAANADIVNVGGVTWDTDAVSDFFSEASLTEMQVQVTGDTLSGFGLISSVNSLTGPNASSFCPSCELTFEFNNYTLVDNNPADSEFYFTGGVLSFYVDSTPDYALTNAPDGGLSTANNGTLWLELSGVSYFEPTYGETGTLFGTLTAGSISSPEADERGSGNGFFEVTGGLAADYFNTDTFTDIQQADGSTVTADFSFSSSFQPSDAFSNFGVGLALRGTGELRGDSVTVPEPSSLALLGLGALVAGAGMRRRKQKAA</sequence>